<dbReference type="OrthoDB" id="3537232at2"/>
<keyword evidence="1" id="KW-0812">Transmembrane</keyword>
<dbReference type="RefSeq" id="WP_138688774.1">
    <property type="nucleotide sequence ID" value="NZ_JBHSAZ010000026.1"/>
</dbReference>
<organism evidence="2 3">
    <name type="scientific">Nonomuraea zeae</name>
    <dbReference type="NCBI Taxonomy" id="1642303"/>
    <lineage>
        <taxon>Bacteria</taxon>
        <taxon>Bacillati</taxon>
        <taxon>Actinomycetota</taxon>
        <taxon>Actinomycetes</taxon>
        <taxon>Streptosporangiales</taxon>
        <taxon>Streptosporangiaceae</taxon>
        <taxon>Nonomuraea</taxon>
    </lineage>
</organism>
<evidence type="ECO:0000313" key="3">
    <source>
        <dbReference type="Proteomes" id="UP000306628"/>
    </source>
</evidence>
<keyword evidence="1" id="KW-0472">Membrane</keyword>
<evidence type="ECO:0000313" key="2">
    <source>
        <dbReference type="EMBL" id="TMR37752.1"/>
    </source>
</evidence>
<dbReference type="EMBL" id="VCKX01000014">
    <property type="protein sequence ID" value="TMR37752.1"/>
    <property type="molecule type" value="Genomic_DNA"/>
</dbReference>
<comment type="caution">
    <text evidence="2">The sequence shown here is derived from an EMBL/GenBank/DDBJ whole genome shotgun (WGS) entry which is preliminary data.</text>
</comment>
<name>A0A5S4GYK4_9ACTN</name>
<gene>
    <name evidence="2" type="ORF">ETD85_06995</name>
</gene>
<proteinExistence type="predicted"/>
<keyword evidence="1" id="KW-1133">Transmembrane helix</keyword>
<feature type="transmembrane region" description="Helical" evidence="1">
    <location>
        <begin position="66"/>
        <end position="85"/>
    </location>
</feature>
<protein>
    <recommendedName>
        <fullName evidence="4">Alkaline shock response membrane anchor protein AmaP</fullName>
    </recommendedName>
</protein>
<keyword evidence="3" id="KW-1185">Reference proteome</keyword>
<reference evidence="2 3" key="1">
    <citation type="submission" date="2019-05" db="EMBL/GenBank/DDBJ databases">
        <title>Draft genome sequence of Nonomuraea zeae DSM 100528.</title>
        <authorList>
            <person name="Saricaoglu S."/>
            <person name="Isik K."/>
        </authorList>
    </citation>
    <scope>NUCLEOTIDE SEQUENCE [LARGE SCALE GENOMIC DNA]</scope>
    <source>
        <strain evidence="2 3">DSM 100528</strain>
    </source>
</reference>
<evidence type="ECO:0008006" key="4">
    <source>
        <dbReference type="Google" id="ProtNLM"/>
    </source>
</evidence>
<feature type="transmembrane region" description="Helical" evidence="1">
    <location>
        <begin position="17"/>
        <end position="35"/>
    </location>
</feature>
<accession>A0A5S4GYK4</accession>
<dbReference type="Proteomes" id="UP000306628">
    <property type="component" value="Unassembled WGS sequence"/>
</dbReference>
<dbReference type="AlphaFoldDB" id="A0A5S4GYK4"/>
<sequence>MASGNGRSIRQYAGNRVGLAVVGGTLAALGTYVYLRGQDRFFDLPPNSRVLPAQAYRVLAEEPWPLWMLALGLLLLALVALRWLLLCLGWGRRGAHNGTGTAMLCVGLKNVEGLGRAAVRVGEDGLRIGLTCPSAADVGAVVGKLDQDIVGKIRREVRDDEAATLVRLHVRR</sequence>
<evidence type="ECO:0000256" key="1">
    <source>
        <dbReference type="SAM" id="Phobius"/>
    </source>
</evidence>